<evidence type="ECO:0000256" key="1">
    <source>
        <dbReference type="SAM" id="SignalP"/>
    </source>
</evidence>
<proteinExistence type="predicted"/>
<accession>A0AAD2CV23</accession>
<feature type="chain" id="PRO_5042168869" evidence="1">
    <location>
        <begin position="19"/>
        <end position="458"/>
    </location>
</feature>
<name>A0AAD2CV23_9STRA</name>
<evidence type="ECO:0000313" key="2">
    <source>
        <dbReference type="EMBL" id="CAJ1945488.1"/>
    </source>
</evidence>
<keyword evidence="3" id="KW-1185">Reference proteome</keyword>
<sequence>MIRLTFLLVLYHFDDSIGFLLAPESHLRHSIAGGNVLMAKKQSETLEVTGETPAGIVGAEFFGGNKEKDEFYVQAEEDSAAIDTDASFNRFFVDPSTPSLMFDSLLSAKLAHSLQSQINNILYEKANAPNVEYGFATDMIWESPMRKGRTSPFAELEDALDFYKNVDLAIVSGKQLNDNTLEFQWELSVVWPALWSPRVHLVGTSVCKLDGNNMIFQQTDKLMDDADLVGLVSSQIKPRFWDFYHIGMTPSAECTPKLRFQRKWGYQVYEIPPRLVTSPSMVETGTREDYNAETVPNHAFSCIIKTMGPNRQRYVPTSPVEVQIIPGDDQLQFKWTIPLAAEFLKNTELPLAGTDKETDLMCDPQCKYEFHQRRKIATINYGGNPQDTDIADARKRLYEKVITDGLKPKLGENGRPIFFFIQNNVKACFTSEGLGMCVYEYRSKATKPDEIGIELESQ</sequence>
<feature type="signal peptide" evidence="1">
    <location>
        <begin position="1"/>
        <end position="18"/>
    </location>
</feature>
<dbReference type="EMBL" id="CAKOGP040001446">
    <property type="protein sequence ID" value="CAJ1945488.1"/>
    <property type="molecule type" value="Genomic_DNA"/>
</dbReference>
<organism evidence="2 3">
    <name type="scientific">Cylindrotheca closterium</name>
    <dbReference type="NCBI Taxonomy" id="2856"/>
    <lineage>
        <taxon>Eukaryota</taxon>
        <taxon>Sar</taxon>
        <taxon>Stramenopiles</taxon>
        <taxon>Ochrophyta</taxon>
        <taxon>Bacillariophyta</taxon>
        <taxon>Bacillariophyceae</taxon>
        <taxon>Bacillariophycidae</taxon>
        <taxon>Bacillariales</taxon>
        <taxon>Bacillariaceae</taxon>
        <taxon>Cylindrotheca</taxon>
    </lineage>
</organism>
<reference evidence="2" key="1">
    <citation type="submission" date="2023-08" db="EMBL/GenBank/DDBJ databases">
        <authorList>
            <person name="Audoor S."/>
            <person name="Bilcke G."/>
        </authorList>
    </citation>
    <scope>NUCLEOTIDE SEQUENCE</scope>
</reference>
<protein>
    <submittedName>
        <fullName evidence="2">Uncharacterized protein</fullName>
    </submittedName>
</protein>
<dbReference type="Pfam" id="PF10184">
    <property type="entry name" value="DUF2358"/>
    <property type="match status" value="1"/>
</dbReference>
<comment type="caution">
    <text evidence="2">The sequence shown here is derived from an EMBL/GenBank/DDBJ whole genome shotgun (WGS) entry which is preliminary data.</text>
</comment>
<evidence type="ECO:0000313" key="3">
    <source>
        <dbReference type="Proteomes" id="UP001295423"/>
    </source>
</evidence>
<keyword evidence="1" id="KW-0732">Signal</keyword>
<dbReference type="Proteomes" id="UP001295423">
    <property type="component" value="Unassembled WGS sequence"/>
</dbReference>
<dbReference type="InterPro" id="IPR018790">
    <property type="entry name" value="DUF2358"/>
</dbReference>
<dbReference type="AlphaFoldDB" id="A0AAD2CV23"/>
<gene>
    <name evidence="2" type="ORF">CYCCA115_LOCUS9632</name>
</gene>